<dbReference type="Proteomes" id="UP000012099">
    <property type="component" value="Unassembled WGS sequence"/>
</dbReference>
<reference evidence="1 2" key="1">
    <citation type="submission" date="2013-01" db="EMBL/GenBank/DDBJ databases">
        <authorList>
            <person name="Harkins D.M."/>
            <person name="Durkin A.S."/>
            <person name="Brinkac L.M."/>
            <person name="Haft D.H."/>
            <person name="Selengut J.D."/>
            <person name="Sanka R."/>
            <person name="DePew J."/>
            <person name="Purushe J."/>
            <person name="Whelen A.C."/>
            <person name="Vinetz J.M."/>
            <person name="Sutton G.G."/>
            <person name="Nierman W.C."/>
            <person name="Fouts D.E."/>
        </authorList>
    </citation>
    <scope>NUCLEOTIDE SEQUENCE [LARGE SCALE GENOMIC DNA]</scope>
    <source>
        <strain evidence="1 2">2007001578</strain>
    </source>
</reference>
<protein>
    <submittedName>
        <fullName evidence="1">Uncharacterized protein</fullName>
    </submittedName>
</protein>
<comment type="caution">
    <text evidence="1">The sequence shown here is derived from an EMBL/GenBank/DDBJ whole genome shotgun (WGS) entry which is preliminary data.</text>
</comment>
<evidence type="ECO:0000313" key="2">
    <source>
        <dbReference type="Proteomes" id="UP000012099"/>
    </source>
</evidence>
<accession>A0ABN0J689</accession>
<keyword evidence="2" id="KW-1185">Reference proteome</keyword>
<name>A0ABN0J689_9LEPT</name>
<evidence type="ECO:0000313" key="1">
    <source>
        <dbReference type="EMBL" id="EMN02528.1"/>
    </source>
</evidence>
<proteinExistence type="predicted"/>
<organism evidence="1 2">
    <name type="scientific">Leptospira noguchii str. 2007001578</name>
    <dbReference type="NCBI Taxonomy" id="1049974"/>
    <lineage>
        <taxon>Bacteria</taxon>
        <taxon>Pseudomonadati</taxon>
        <taxon>Spirochaetota</taxon>
        <taxon>Spirochaetia</taxon>
        <taxon>Leptospirales</taxon>
        <taxon>Leptospiraceae</taxon>
        <taxon>Leptospira</taxon>
    </lineage>
</organism>
<gene>
    <name evidence="1" type="ORF">LEP1GSC035_2504</name>
</gene>
<dbReference type="EMBL" id="AHMH02000012">
    <property type="protein sequence ID" value="EMN02528.1"/>
    <property type="molecule type" value="Genomic_DNA"/>
</dbReference>
<sequence length="63" mass="7048">MQTKSACSLGGKTIPLCDARISLETEFTMRFLGVDSLNRFEKNSKYISQIEESNCMVVPGKFP</sequence>